<evidence type="ECO:0000313" key="10">
    <source>
        <dbReference type="Proteomes" id="UP001549749"/>
    </source>
</evidence>
<dbReference type="InterPro" id="IPR000933">
    <property type="entry name" value="Glyco_hydro_29"/>
</dbReference>
<dbReference type="PROSITE" id="PS51318">
    <property type="entry name" value="TAT"/>
    <property type="match status" value="1"/>
</dbReference>
<evidence type="ECO:0000256" key="1">
    <source>
        <dbReference type="ARBA" id="ARBA00004071"/>
    </source>
</evidence>
<proteinExistence type="inferred from homology"/>
<evidence type="ECO:0000256" key="2">
    <source>
        <dbReference type="ARBA" id="ARBA00007951"/>
    </source>
</evidence>
<dbReference type="NCBIfam" id="TIGR01409">
    <property type="entry name" value="TAT_signal_seq"/>
    <property type="match status" value="1"/>
</dbReference>
<dbReference type="Gene3D" id="3.20.20.80">
    <property type="entry name" value="Glycosidases"/>
    <property type="match status" value="1"/>
</dbReference>
<dbReference type="EC" id="3.2.1.51" evidence="3"/>
<keyword evidence="10" id="KW-1185">Reference proteome</keyword>
<evidence type="ECO:0000256" key="4">
    <source>
        <dbReference type="ARBA" id="ARBA00022729"/>
    </source>
</evidence>
<evidence type="ECO:0000256" key="6">
    <source>
        <dbReference type="ARBA" id="ARBA00023295"/>
    </source>
</evidence>
<comment type="function">
    <text evidence="1">Alpha-L-fucosidase is responsible for hydrolyzing the alpha-1,6-linked fucose joined to the reducing-end N-acetylglucosamine of the carbohydrate moieties of glycoproteins.</text>
</comment>
<dbReference type="InterPro" id="IPR017853">
    <property type="entry name" value="GH"/>
</dbReference>
<dbReference type="Proteomes" id="UP001549749">
    <property type="component" value="Unassembled WGS sequence"/>
</dbReference>
<comment type="caution">
    <text evidence="9">The sequence shown here is derived from an EMBL/GenBank/DDBJ whole genome shotgun (WGS) entry which is preliminary data.</text>
</comment>
<sequence>MTDRRGFLKQAAVAGTSVLALSSWLDMLPIRNQKTIPRYLWDHADMFIKDPHQAALSWFSEAGAGLFIHYGLYSLLGRGEWVQLEEKIPVAEYERLKRKFTAHNFDPDFITDVALAAGMKYINLTAKHHDGFCLFKTKQTSYNSLHSPAKRDLVGELKSACDKKGLGLFLYYSIAADWHHPYFSSREAGWGSYRPAYSDTQPAYVYKEEADFQKYLLYARAQLHELVTQYQPAGIWFDPIMGFYARPDLFPMEQIYAEIRSYCPYTLISFKQGATGTEDFAAPERGAGSFSEGVGKLFGDKAGLVATKAWEGNKDKHNETCNTLQSRTWGYKKAEDGKHKNTAEVLDLLQDAKSRKMNLLLNTGPLPDGSLSPEDVKTLREVGRS</sequence>
<keyword evidence="4" id="KW-0732">Signal</keyword>
<dbReference type="SUPFAM" id="SSF51445">
    <property type="entry name" value="(Trans)glycosidases"/>
    <property type="match status" value="1"/>
</dbReference>
<dbReference type="InterPro" id="IPR006311">
    <property type="entry name" value="TAT_signal"/>
</dbReference>
<dbReference type="PIRSF" id="PIRSF001092">
    <property type="entry name" value="Alpha-L-fucosidase"/>
    <property type="match status" value="1"/>
</dbReference>
<gene>
    <name evidence="9" type="ORF">ABR189_09590</name>
</gene>
<dbReference type="InterPro" id="IPR019546">
    <property type="entry name" value="TAT_signal_bac_arc"/>
</dbReference>
<dbReference type="PANTHER" id="PTHR10030">
    <property type="entry name" value="ALPHA-L-FUCOSIDASE"/>
    <property type="match status" value="1"/>
</dbReference>
<dbReference type="SMART" id="SM00812">
    <property type="entry name" value="Alpha_L_fucos"/>
    <property type="match status" value="1"/>
</dbReference>
<accession>A0ABV2T3K1</accession>
<evidence type="ECO:0000313" key="9">
    <source>
        <dbReference type="EMBL" id="MET6997621.1"/>
    </source>
</evidence>
<keyword evidence="5" id="KW-0378">Hydrolase</keyword>
<name>A0ABV2T3K1_9BACT</name>
<dbReference type="RefSeq" id="WP_354660256.1">
    <property type="nucleotide sequence ID" value="NZ_JBEXAC010000001.1"/>
</dbReference>
<comment type="similarity">
    <text evidence="2">Belongs to the glycosyl hydrolase 29 family.</text>
</comment>
<dbReference type="InterPro" id="IPR016286">
    <property type="entry name" value="FUC_metazoa-typ"/>
</dbReference>
<dbReference type="InterPro" id="IPR057739">
    <property type="entry name" value="Glyco_hydro_29_N"/>
</dbReference>
<evidence type="ECO:0000256" key="5">
    <source>
        <dbReference type="ARBA" id="ARBA00022801"/>
    </source>
</evidence>
<feature type="compositionally biased region" description="Basic and acidic residues" evidence="7">
    <location>
        <begin position="374"/>
        <end position="385"/>
    </location>
</feature>
<evidence type="ECO:0000259" key="8">
    <source>
        <dbReference type="Pfam" id="PF01120"/>
    </source>
</evidence>
<dbReference type="PANTHER" id="PTHR10030:SF37">
    <property type="entry name" value="ALPHA-L-FUCOSIDASE-RELATED"/>
    <property type="match status" value="1"/>
</dbReference>
<organism evidence="9 10">
    <name type="scientific">Chitinophaga defluvii</name>
    <dbReference type="NCBI Taxonomy" id="3163343"/>
    <lineage>
        <taxon>Bacteria</taxon>
        <taxon>Pseudomonadati</taxon>
        <taxon>Bacteroidota</taxon>
        <taxon>Chitinophagia</taxon>
        <taxon>Chitinophagales</taxon>
        <taxon>Chitinophagaceae</taxon>
        <taxon>Chitinophaga</taxon>
    </lineage>
</organism>
<keyword evidence="6" id="KW-0326">Glycosidase</keyword>
<reference evidence="9 10" key="1">
    <citation type="submission" date="2024-06" db="EMBL/GenBank/DDBJ databases">
        <title>Chitinophaga defluvii sp. nov., isolated from municipal sewage.</title>
        <authorList>
            <person name="Zhang L."/>
        </authorList>
    </citation>
    <scope>NUCLEOTIDE SEQUENCE [LARGE SCALE GENOMIC DNA]</scope>
    <source>
        <strain evidence="9 10">H8</strain>
    </source>
</reference>
<feature type="region of interest" description="Disordered" evidence="7">
    <location>
        <begin position="363"/>
        <end position="385"/>
    </location>
</feature>
<dbReference type="EMBL" id="JBEXAC010000001">
    <property type="protein sequence ID" value="MET6997621.1"/>
    <property type="molecule type" value="Genomic_DNA"/>
</dbReference>
<dbReference type="Pfam" id="PF01120">
    <property type="entry name" value="Alpha_L_fucos"/>
    <property type="match status" value="1"/>
</dbReference>
<protein>
    <recommendedName>
        <fullName evidence="3">alpha-L-fucosidase</fullName>
        <ecNumber evidence="3">3.2.1.51</ecNumber>
    </recommendedName>
</protein>
<evidence type="ECO:0000256" key="3">
    <source>
        <dbReference type="ARBA" id="ARBA00012662"/>
    </source>
</evidence>
<evidence type="ECO:0000256" key="7">
    <source>
        <dbReference type="SAM" id="MobiDB-lite"/>
    </source>
</evidence>
<feature type="domain" description="Glycoside hydrolase family 29 N-terminal" evidence="8">
    <location>
        <begin position="54"/>
        <end position="384"/>
    </location>
</feature>